<gene>
    <name evidence="9" type="ORF">HNQ65_002145</name>
</gene>
<dbReference type="PROSITE" id="PS00149">
    <property type="entry name" value="SULFATASE_2"/>
    <property type="match status" value="1"/>
</dbReference>
<dbReference type="InterPro" id="IPR024607">
    <property type="entry name" value="Sulfatase_CS"/>
</dbReference>
<evidence type="ECO:0000256" key="5">
    <source>
        <dbReference type="ARBA" id="ARBA00022801"/>
    </source>
</evidence>
<dbReference type="GO" id="GO:0046872">
    <property type="term" value="F:metal ion binding"/>
    <property type="evidence" value="ECO:0007669"/>
    <property type="project" value="UniProtKB-KW"/>
</dbReference>
<dbReference type="Pfam" id="PF00884">
    <property type="entry name" value="Sulfatase"/>
    <property type="match status" value="1"/>
</dbReference>
<dbReference type="InterPro" id="IPR000917">
    <property type="entry name" value="Sulfatase_N"/>
</dbReference>
<evidence type="ECO:0000313" key="9">
    <source>
        <dbReference type="EMBL" id="MBB5032563.1"/>
    </source>
</evidence>
<evidence type="ECO:0000259" key="8">
    <source>
        <dbReference type="Pfam" id="PF00884"/>
    </source>
</evidence>
<comment type="cofactor">
    <cofactor evidence="1">
        <name>Ca(2+)</name>
        <dbReference type="ChEBI" id="CHEBI:29108"/>
    </cofactor>
</comment>
<dbReference type="EC" id="3.1.6.-" evidence="9"/>
<evidence type="ECO:0000256" key="4">
    <source>
        <dbReference type="ARBA" id="ARBA00022729"/>
    </source>
</evidence>
<comment type="similarity">
    <text evidence="2">Belongs to the sulfatase family.</text>
</comment>
<accession>A0A7W7YAE1</accession>
<feature type="domain" description="Sulfatase N-terminal" evidence="8">
    <location>
        <begin position="22"/>
        <end position="365"/>
    </location>
</feature>
<evidence type="ECO:0000256" key="7">
    <source>
        <dbReference type="SAM" id="SignalP"/>
    </source>
</evidence>
<dbReference type="PANTHER" id="PTHR45953">
    <property type="entry name" value="IDURONATE 2-SULFATASE"/>
    <property type="match status" value="1"/>
</dbReference>
<dbReference type="CDD" id="cd16030">
    <property type="entry name" value="iduronate-2-sulfatase"/>
    <property type="match status" value="1"/>
</dbReference>
<feature type="signal peptide" evidence="7">
    <location>
        <begin position="1"/>
        <end position="19"/>
    </location>
</feature>
<dbReference type="Gene3D" id="3.40.720.10">
    <property type="entry name" value="Alkaline Phosphatase, subunit A"/>
    <property type="match status" value="1"/>
</dbReference>
<keyword evidence="4 7" id="KW-0732">Signal</keyword>
<keyword evidence="3" id="KW-0479">Metal-binding</keyword>
<evidence type="ECO:0000313" key="10">
    <source>
        <dbReference type="Proteomes" id="UP000590740"/>
    </source>
</evidence>
<dbReference type="Proteomes" id="UP000590740">
    <property type="component" value="Unassembled WGS sequence"/>
</dbReference>
<dbReference type="AlphaFoldDB" id="A0A7W7YAE1"/>
<dbReference type="EMBL" id="JACHIG010000004">
    <property type="protein sequence ID" value="MBB5032563.1"/>
    <property type="molecule type" value="Genomic_DNA"/>
</dbReference>
<comment type="caution">
    <text evidence="9">The sequence shown here is derived from an EMBL/GenBank/DDBJ whole genome shotgun (WGS) entry which is preliminary data.</text>
</comment>
<evidence type="ECO:0000256" key="2">
    <source>
        <dbReference type="ARBA" id="ARBA00008779"/>
    </source>
</evidence>
<keyword evidence="6" id="KW-0106">Calcium</keyword>
<feature type="chain" id="PRO_5030925928" evidence="7">
    <location>
        <begin position="20"/>
        <end position="466"/>
    </location>
</feature>
<name>A0A7W7YAE1_9BACT</name>
<dbReference type="GO" id="GO:0004423">
    <property type="term" value="F:iduronate-2-sulfatase activity"/>
    <property type="evidence" value="ECO:0007669"/>
    <property type="project" value="InterPro"/>
</dbReference>
<dbReference type="InterPro" id="IPR017850">
    <property type="entry name" value="Alkaline_phosphatase_core_sf"/>
</dbReference>
<evidence type="ECO:0000256" key="1">
    <source>
        <dbReference type="ARBA" id="ARBA00001913"/>
    </source>
</evidence>
<dbReference type="InterPro" id="IPR035874">
    <property type="entry name" value="IDS"/>
</dbReference>
<organism evidence="9 10">
    <name type="scientific">Prosthecobacter vanneervenii</name>
    <dbReference type="NCBI Taxonomy" id="48466"/>
    <lineage>
        <taxon>Bacteria</taxon>
        <taxon>Pseudomonadati</taxon>
        <taxon>Verrucomicrobiota</taxon>
        <taxon>Verrucomicrobiia</taxon>
        <taxon>Verrucomicrobiales</taxon>
        <taxon>Verrucomicrobiaceae</taxon>
        <taxon>Prosthecobacter</taxon>
    </lineage>
</organism>
<keyword evidence="10" id="KW-1185">Reference proteome</keyword>
<dbReference type="RefSeq" id="WP_184339488.1">
    <property type="nucleotide sequence ID" value="NZ_JACHIG010000004.1"/>
</dbReference>
<evidence type="ECO:0000256" key="6">
    <source>
        <dbReference type="ARBA" id="ARBA00022837"/>
    </source>
</evidence>
<keyword evidence="5 9" id="KW-0378">Hydrolase</keyword>
<dbReference type="GO" id="GO:0005737">
    <property type="term" value="C:cytoplasm"/>
    <property type="evidence" value="ECO:0007669"/>
    <property type="project" value="TreeGrafter"/>
</dbReference>
<evidence type="ECO:0000256" key="3">
    <source>
        <dbReference type="ARBA" id="ARBA00022723"/>
    </source>
</evidence>
<sequence length="466" mass="51545">MMRSFAFFLAMLCTPVLNAARPNVLFIIVDDLTTTLSCHGHPHVHTPAMDALAARGVRFEHAYTQFALCNPSRCSFLTGCYPEKTGVMDLTTSLRKALPDVVTLPQYFKDHGYATGRVGKVFHVTDPKTKLDVELRTALHKDTENFVEAKVANDPGDKPHGTTKGEGYNRAYAASARPAADFTDYQIADDAIATLDAFKERTFFLAVGFIRPHTPYVAPKSFFDAVEKNRLSMPPFYRTGGEVLTQLPQSSLRPNNNVFRYAEPTHDEARDALQAYLAATGFVDSQIGRVLDRLTELKLAENTIVVLTGDHGYQLGEHGLWAKQTLFEGGTHVPLIIAAPGVKSGVRSGLAEQVDIYPTLCDLAGLPRPRHLQGRSLKPMLDDPAAKGRQIAVSTMVATNTKLTGHSVRTDAFRYIAWDQNGGELLYDLRTDPDELHNLADQPSQAERMKRMRERLAVHLKNVTSP</sequence>
<protein>
    <submittedName>
        <fullName evidence="9">Putative sulfatase</fullName>
        <ecNumber evidence="9">3.1.6.-</ecNumber>
    </submittedName>
</protein>
<dbReference type="PANTHER" id="PTHR45953:SF1">
    <property type="entry name" value="IDURONATE 2-SULFATASE"/>
    <property type="match status" value="1"/>
</dbReference>
<reference evidence="9 10" key="1">
    <citation type="submission" date="2020-08" db="EMBL/GenBank/DDBJ databases">
        <title>Genomic Encyclopedia of Type Strains, Phase IV (KMG-IV): sequencing the most valuable type-strain genomes for metagenomic binning, comparative biology and taxonomic classification.</title>
        <authorList>
            <person name="Goeker M."/>
        </authorList>
    </citation>
    <scope>NUCLEOTIDE SEQUENCE [LARGE SCALE GENOMIC DNA]</scope>
    <source>
        <strain evidence="9 10">DSM 12252</strain>
    </source>
</reference>
<proteinExistence type="inferred from homology"/>
<dbReference type="SUPFAM" id="SSF53649">
    <property type="entry name" value="Alkaline phosphatase-like"/>
    <property type="match status" value="1"/>
</dbReference>